<dbReference type="SUPFAM" id="SSF53448">
    <property type="entry name" value="Nucleotide-diphospho-sugar transferases"/>
    <property type="match status" value="1"/>
</dbReference>
<protein>
    <recommendedName>
        <fullName evidence="1">Nucleotidyl transferase domain-containing protein</fullName>
    </recommendedName>
</protein>
<organism evidence="2">
    <name type="scientific">marine sediment metagenome</name>
    <dbReference type="NCBI Taxonomy" id="412755"/>
    <lineage>
        <taxon>unclassified sequences</taxon>
        <taxon>metagenomes</taxon>
        <taxon>ecological metagenomes</taxon>
    </lineage>
</organism>
<dbReference type="EMBL" id="BARS01036762">
    <property type="protein sequence ID" value="GAG18608.1"/>
    <property type="molecule type" value="Genomic_DNA"/>
</dbReference>
<feature type="non-terminal residue" evidence="2">
    <location>
        <position position="1"/>
    </location>
</feature>
<name>X0W1U5_9ZZZZ</name>
<gene>
    <name evidence="2" type="ORF">S01H1_56455</name>
</gene>
<evidence type="ECO:0000313" key="2">
    <source>
        <dbReference type="EMBL" id="GAG18608.1"/>
    </source>
</evidence>
<dbReference type="InterPro" id="IPR029044">
    <property type="entry name" value="Nucleotide-diphossugar_trans"/>
</dbReference>
<reference evidence="2" key="1">
    <citation type="journal article" date="2014" name="Front. Microbiol.">
        <title>High frequency of phylogenetically diverse reductive dehalogenase-homologous genes in deep subseafloor sedimentary metagenomes.</title>
        <authorList>
            <person name="Kawai M."/>
            <person name="Futagami T."/>
            <person name="Toyoda A."/>
            <person name="Takaki Y."/>
            <person name="Nishi S."/>
            <person name="Hori S."/>
            <person name="Arai W."/>
            <person name="Tsubouchi T."/>
            <person name="Morono Y."/>
            <person name="Uchiyama I."/>
            <person name="Ito T."/>
            <person name="Fujiyama A."/>
            <person name="Inagaki F."/>
            <person name="Takami H."/>
        </authorList>
    </citation>
    <scope>NUCLEOTIDE SEQUENCE</scope>
    <source>
        <strain evidence="2">Expedition CK06-06</strain>
    </source>
</reference>
<dbReference type="InterPro" id="IPR013446">
    <property type="entry name" value="G1P_cyt_trans-like"/>
</dbReference>
<feature type="domain" description="Nucleotidyl transferase" evidence="1">
    <location>
        <begin position="15"/>
        <end position="77"/>
    </location>
</feature>
<dbReference type="InterPro" id="IPR005835">
    <property type="entry name" value="NTP_transferase_dom"/>
</dbReference>
<comment type="caution">
    <text evidence="2">The sequence shown here is derived from an EMBL/GenBank/DDBJ whole genome shotgun (WGS) entry which is preliminary data.</text>
</comment>
<proteinExistence type="predicted"/>
<sequence length="92" mass="10446">QTGGRIKRLAPYLDNKTFMLTWGDGVSDVNLRDLLNFHKAHGKLATLTAVRPQARYGYIKFDDDGIEELTENPQIEEWCINGAFFCAGAWRV</sequence>
<accession>X0W1U5</accession>
<dbReference type="Gene3D" id="3.90.550.10">
    <property type="entry name" value="Spore Coat Polysaccharide Biosynthesis Protein SpsA, Chain A"/>
    <property type="match status" value="1"/>
</dbReference>
<dbReference type="AlphaFoldDB" id="X0W1U5"/>
<dbReference type="GO" id="GO:0047343">
    <property type="term" value="F:glucose-1-phosphate cytidylyltransferase activity"/>
    <property type="evidence" value="ECO:0007669"/>
    <property type="project" value="InterPro"/>
</dbReference>
<evidence type="ECO:0000259" key="1">
    <source>
        <dbReference type="Pfam" id="PF00483"/>
    </source>
</evidence>
<dbReference type="Pfam" id="PF00483">
    <property type="entry name" value="NTP_transferase"/>
    <property type="match status" value="1"/>
</dbReference>
<dbReference type="PANTHER" id="PTHR47183:SF1">
    <property type="entry name" value="GLUCOSE-1-PHOSPHATE CYTIDYLYLTRANSFERASE"/>
    <property type="match status" value="1"/>
</dbReference>
<dbReference type="PANTHER" id="PTHR47183">
    <property type="entry name" value="GLUCOSE-1-PHOSPHATE CYTIDYLYLTRANSFERASE-RELATED"/>
    <property type="match status" value="1"/>
</dbReference>